<dbReference type="NCBIfam" id="TIGR01048">
    <property type="entry name" value="lysA"/>
    <property type="match status" value="1"/>
</dbReference>
<evidence type="ECO:0000313" key="11">
    <source>
        <dbReference type="EMBL" id="AEE13798.1"/>
    </source>
</evidence>
<dbReference type="SUPFAM" id="SSF50621">
    <property type="entry name" value="Alanine racemase C-terminal domain-like"/>
    <property type="match status" value="1"/>
</dbReference>
<evidence type="ECO:0000256" key="6">
    <source>
        <dbReference type="NCBIfam" id="TIGR01048"/>
    </source>
</evidence>
<keyword evidence="3 5" id="KW-0663">Pyridoxal phosphate</keyword>
<dbReference type="EMBL" id="CP002690">
    <property type="protein sequence ID" value="AEE13798.1"/>
    <property type="molecule type" value="Genomic_DNA"/>
</dbReference>
<feature type="binding site" evidence="5">
    <location>
        <position position="386"/>
    </location>
    <ligand>
        <name>pyridoxal 5'-phosphate</name>
        <dbReference type="ChEBI" id="CHEBI:597326"/>
    </ligand>
</feature>
<feature type="binding site" evidence="5">
    <location>
        <position position="358"/>
    </location>
    <ligand>
        <name>substrate</name>
    </ligand>
</feature>
<name>M1E5Q6_9BACT</name>
<keyword evidence="12" id="KW-1185">Reference proteome</keyword>
<comment type="catalytic activity">
    <reaction evidence="5 8">
        <text>meso-2,6-diaminopimelate + H(+) = L-lysine + CO2</text>
        <dbReference type="Rhea" id="RHEA:15101"/>
        <dbReference type="ChEBI" id="CHEBI:15378"/>
        <dbReference type="ChEBI" id="CHEBI:16526"/>
        <dbReference type="ChEBI" id="CHEBI:32551"/>
        <dbReference type="ChEBI" id="CHEBI:57791"/>
        <dbReference type="EC" id="4.1.1.20"/>
    </reaction>
</comment>
<dbReference type="GO" id="GO:0008836">
    <property type="term" value="F:diaminopimelate decarboxylase activity"/>
    <property type="evidence" value="ECO:0007669"/>
    <property type="project" value="UniProtKB-UniRule"/>
</dbReference>
<evidence type="ECO:0000256" key="1">
    <source>
        <dbReference type="ARBA" id="ARBA00001933"/>
    </source>
</evidence>
<feature type="modified residue" description="N6-(pyridoxal phosphate)lysine" evidence="5 7">
    <location>
        <position position="67"/>
    </location>
</feature>
<dbReference type="Pfam" id="PF00278">
    <property type="entry name" value="Orn_DAP_Arg_deC"/>
    <property type="match status" value="1"/>
</dbReference>
<dbReference type="AlphaFoldDB" id="M1E5Q6"/>
<evidence type="ECO:0000259" key="9">
    <source>
        <dbReference type="Pfam" id="PF00278"/>
    </source>
</evidence>
<evidence type="ECO:0000256" key="8">
    <source>
        <dbReference type="RuleBase" id="RU003738"/>
    </source>
</evidence>
<dbReference type="KEGG" id="tnr:Thena_0148"/>
<feature type="binding site" evidence="5">
    <location>
        <position position="386"/>
    </location>
    <ligand>
        <name>substrate</name>
    </ligand>
</feature>
<dbReference type="HOGENOM" id="CLU_026444_0_1_9"/>
<dbReference type="InterPro" id="IPR029066">
    <property type="entry name" value="PLP-binding_barrel"/>
</dbReference>
<dbReference type="GO" id="GO:0009089">
    <property type="term" value="P:lysine biosynthetic process via diaminopimelate"/>
    <property type="evidence" value="ECO:0007669"/>
    <property type="project" value="UniProtKB-UniRule"/>
</dbReference>
<evidence type="ECO:0000256" key="5">
    <source>
        <dbReference type="HAMAP-Rule" id="MF_02120"/>
    </source>
</evidence>
<gene>
    <name evidence="5" type="primary">lysA</name>
    <name evidence="11" type="ORF">Thena_0148</name>
</gene>
<dbReference type="SUPFAM" id="SSF51419">
    <property type="entry name" value="PLP-binding barrel"/>
    <property type="match status" value="1"/>
</dbReference>
<feature type="domain" description="Orn/DAP/Arg decarboxylase 2 C-terminal" evidence="9">
    <location>
        <begin position="296"/>
        <end position="384"/>
    </location>
</feature>
<dbReference type="InterPro" id="IPR002986">
    <property type="entry name" value="DAP_deCOOHase_LysA"/>
</dbReference>
<dbReference type="Gene3D" id="3.20.20.10">
    <property type="entry name" value="Alanine racemase"/>
    <property type="match status" value="1"/>
</dbReference>
<keyword evidence="2 5" id="KW-0210">Decarboxylase</keyword>
<dbReference type="InterPro" id="IPR009006">
    <property type="entry name" value="Ala_racemase/Decarboxylase_C"/>
</dbReference>
<protein>
    <recommendedName>
        <fullName evidence="5 6">Diaminopimelate decarboxylase</fullName>
        <shortName evidence="5">DAP decarboxylase</shortName>
        <shortName evidence="5">DAPDC</shortName>
        <ecNumber evidence="5 6">4.1.1.20</ecNumber>
    </recommendedName>
</protein>
<comment type="similarity">
    <text evidence="5">Belongs to the Orn/Lys/Arg decarboxylase class-II family. LysA subfamily.</text>
</comment>
<feature type="binding site" evidence="5">
    <location>
        <position position="246"/>
    </location>
    <ligand>
        <name>pyridoxal 5'-phosphate</name>
        <dbReference type="ChEBI" id="CHEBI:597326"/>
    </ligand>
</feature>
<feature type="binding site" evidence="5">
    <location>
        <position position="332"/>
    </location>
    <ligand>
        <name>substrate</name>
    </ligand>
</feature>
<dbReference type="Proteomes" id="UP000011765">
    <property type="component" value="Chromosome"/>
</dbReference>
<feature type="binding site" evidence="5">
    <location>
        <position position="291"/>
    </location>
    <ligand>
        <name>substrate</name>
    </ligand>
</feature>
<dbReference type="OrthoDB" id="9802241at2"/>
<dbReference type="eggNOG" id="COG0019">
    <property type="taxonomic scope" value="Bacteria"/>
</dbReference>
<dbReference type="InterPro" id="IPR000183">
    <property type="entry name" value="Orn/DAP/Arg_de-COase"/>
</dbReference>
<dbReference type="Pfam" id="PF02784">
    <property type="entry name" value="Orn_Arg_deC_N"/>
    <property type="match status" value="1"/>
</dbReference>
<proteinExistence type="inferred from homology"/>
<dbReference type="FunFam" id="3.20.20.10:FF:000003">
    <property type="entry name" value="Diaminopimelate decarboxylase"/>
    <property type="match status" value="1"/>
</dbReference>
<comment type="cofactor">
    <cofactor evidence="1 5 7 8">
        <name>pyridoxal 5'-phosphate</name>
        <dbReference type="ChEBI" id="CHEBI:597326"/>
    </cofactor>
</comment>
<reference evidence="11 12" key="1">
    <citation type="submission" date="2011-04" db="EMBL/GenBank/DDBJ databases">
        <title>The complete genome of Thermodesulfobium narugense DSM 14796.</title>
        <authorList>
            <consortium name="US DOE Joint Genome Institute (JGI-PGF)"/>
            <person name="Lucas S."/>
            <person name="Han J."/>
            <person name="Lapidus A."/>
            <person name="Bruce D."/>
            <person name="Goodwin L."/>
            <person name="Pitluck S."/>
            <person name="Peters L."/>
            <person name="Kyrpides N."/>
            <person name="Mavromatis K."/>
            <person name="Pagani I."/>
            <person name="Ivanova N."/>
            <person name="Ovchinnikova G."/>
            <person name="Zhang X."/>
            <person name="Saunders L."/>
            <person name="Detter J.C."/>
            <person name="Tapia R."/>
            <person name="Han C."/>
            <person name="Land M."/>
            <person name="Hauser L."/>
            <person name="Markowitz V."/>
            <person name="Cheng J.-F."/>
            <person name="Hugenholtz P."/>
            <person name="Woyke T."/>
            <person name="Wu D."/>
            <person name="Spring S."/>
            <person name="Schroeder M."/>
            <person name="Brambilla E."/>
            <person name="Klenk H.-P."/>
            <person name="Eisen J.A."/>
        </authorList>
    </citation>
    <scope>NUCLEOTIDE SEQUENCE [LARGE SCALE GENOMIC DNA]</scope>
    <source>
        <strain evidence="11 12">DSM 14796</strain>
    </source>
</reference>
<dbReference type="PANTHER" id="PTHR43727:SF2">
    <property type="entry name" value="GROUP IV DECARBOXYLASE"/>
    <property type="match status" value="1"/>
</dbReference>
<sequence length="427" mass="48436">MKYYPQTFERREKLCYIGGISIKVLVEKYSTPLYIMCAQTVKSRVESFKESFKKYLPFESRIAFAGKSLCVTGFLKKLKELDMWLDVVSGGELYTAIKAGFDTKRIYFHGNNKSFEELEFAIRSNVGYIVVDGFSEIEKIRELSKKYSYIPCMIRVSPGIEAHTHEFIKTGKIDSKFGFPIGEDAIKAVKELSLIDSVSFKGIHAHIGSQIFDSNPYIELVNVMFDFANKLSDEGFSLENINFGGGFGIVYTKEDHPLSIEEFIKDISFEINKNMKKYNMKDISFTVEPGRSIAGPSGITVYRVGSIKKIEGFLPYVAVDGGMADNPRYALYRAKYHAELDEKTEAFQEVKIVGRFCESGDMLIERIMLPEISTGDLLIVFATGAYNYSMASNYNRFGRPAMVMVEDGKDTLLVRRETYDDIVSLDM</sequence>
<dbReference type="STRING" id="747365.Thena_0148"/>
<evidence type="ECO:0000256" key="7">
    <source>
        <dbReference type="PIRSR" id="PIRSR600183-50"/>
    </source>
</evidence>
<dbReference type="PANTHER" id="PTHR43727">
    <property type="entry name" value="DIAMINOPIMELATE DECARBOXYLASE"/>
    <property type="match status" value="1"/>
</dbReference>
<accession>M1E5Q6</accession>
<dbReference type="PRINTS" id="PR01179">
    <property type="entry name" value="ODADCRBXLASE"/>
</dbReference>
<keyword evidence="5" id="KW-0028">Amino-acid biosynthesis</keyword>
<organism evidence="11 12">
    <name type="scientific">Thermodesulfobium narugense DSM 14796</name>
    <dbReference type="NCBI Taxonomy" id="747365"/>
    <lineage>
        <taxon>Bacteria</taxon>
        <taxon>Pseudomonadati</taxon>
        <taxon>Thermodesulfobiota</taxon>
        <taxon>Thermodesulfobiia</taxon>
        <taxon>Thermodesulfobiales</taxon>
        <taxon>Thermodesulfobiaceae</taxon>
        <taxon>Thermodesulfobium</taxon>
    </lineage>
</organism>
<dbReference type="RefSeq" id="WP_013755528.1">
    <property type="nucleotide sequence ID" value="NC_015499.1"/>
</dbReference>
<evidence type="ECO:0000313" key="12">
    <source>
        <dbReference type="Proteomes" id="UP000011765"/>
    </source>
</evidence>
<evidence type="ECO:0000256" key="4">
    <source>
        <dbReference type="ARBA" id="ARBA00023239"/>
    </source>
</evidence>
<comment type="subunit">
    <text evidence="5">Homodimer.</text>
</comment>
<comment type="function">
    <text evidence="5">Specifically catalyzes the decarboxylation of meso-diaminopimelate (meso-DAP) to L-lysine.</text>
</comment>
<dbReference type="EC" id="4.1.1.20" evidence="5 6"/>
<evidence type="ECO:0000256" key="3">
    <source>
        <dbReference type="ARBA" id="ARBA00022898"/>
    </source>
</evidence>
<feature type="active site" description="Proton donor" evidence="7">
    <location>
        <position position="357"/>
    </location>
</feature>
<evidence type="ECO:0000256" key="2">
    <source>
        <dbReference type="ARBA" id="ARBA00022793"/>
    </source>
</evidence>
<dbReference type="Gene3D" id="2.40.37.10">
    <property type="entry name" value="Lyase, Ornithine Decarboxylase, Chain A, domain 1"/>
    <property type="match status" value="1"/>
</dbReference>
<dbReference type="PRINTS" id="PR01181">
    <property type="entry name" value="DAPDCRBXLASE"/>
</dbReference>
<keyword evidence="5 8" id="KW-0457">Lysine biosynthesis</keyword>
<feature type="binding site" evidence="5">
    <location>
        <position position="328"/>
    </location>
    <ligand>
        <name>substrate</name>
    </ligand>
</feature>
<dbReference type="InterPro" id="IPR022644">
    <property type="entry name" value="De-COase2_N"/>
</dbReference>
<comment type="pathway">
    <text evidence="5 8">Amino-acid biosynthesis; L-lysine biosynthesis via DAP pathway; L-lysine from DL-2,6-diaminopimelate: step 1/1.</text>
</comment>
<feature type="binding site" evidence="5">
    <location>
        <begin position="288"/>
        <end position="291"/>
    </location>
    <ligand>
        <name>pyridoxal 5'-phosphate</name>
        <dbReference type="ChEBI" id="CHEBI:597326"/>
    </ligand>
</feature>
<feature type="domain" description="Orn/DAP/Arg decarboxylase 2 N-terminal" evidence="10">
    <location>
        <begin position="41"/>
        <end position="294"/>
    </location>
</feature>
<dbReference type="GO" id="GO:0030170">
    <property type="term" value="F:pyridoxal phosphate binding"/>
    <property type="evidence" value="ECO:0007669"/>
    <property type="project" value="UniProtKB-UniRule"/>
</dbReference>
<dbReference type="CDD" id="cd06828">
    <property type="entry name" value="PLPDE_III_DapDC"/>
    <property type="match status" value="1"/>
</dbReference>
<dbReference type="InterPro" id="IPR022643">
    <property type="entry name" value="De-COase2_C"/>
</dbReference>
<keyword evidence="4 5" id="KW-0456">Lyase</keyword>
<dbReference type="UniPathway" id="UPA00034">
    <property type="reaction ID" value="UER00027"/>
</dbReference>
<evidence type="ECO:0000259" key="10">
    <source>
        <dbReference type="Pfam" id="PF02784"/>
    </source>
</evidence>
<dbReference type="HAMAP" id="MF_02120">
    <property type="entry name" value="LysA"/>
    <property type="match status" value="1"/>
</dbReference>